<protein>
    <submittedName>
        <fullName evidence="1">Uncharacterized protein</fullName>
    </submittedName>
</protein>
<dbReference type="AlphaFoldDB" id="A0A2S2NTX2"/>
<evidence type="ECO:0000313" key="1">
    <source>
        <dbReference type="EMBL" id="MBY20604.1"/>
    </source>
</evidence>
<name>A0A2S2NTX2_SCHGA</name>
<sequence length="126" mass="14486">MSQIFKMQYLSAPWTFEPYLKDKLYHGIRNEEEILVKFIKALYLKPILQWNVFDDRRRNAGIRDNDIGKRENGGTNGYGGTNRYGRANVSGYHCGTGAIAVPVGYNEARGLPNSREGTRLIRFRRT</sequence>
<proteinExistence type="predicted"/>
<accession>A0A2S2NTX2</accession>
<reference evidence="1" key="1">
    <citation type="submission" date="2018-04" db="EMBL/GenBank/DDBJ databases">
        <title>Transcriptome of Schizaphis graminum biotype I.</title>
        <authorList>
            <person name="Scully E.D."/>
            <person name="Geib S.M."/>
            <person name="Palmer N.A."/>
            <person name="Koch K."/>
            <person name="Bradshaw J."/>
            <person name="Heng-Moss T."/>
            <person name="Sarath G."/>
        </authorList>
    </citation>
    <scope>NUCLEOTIDE SEQUENCE</scope>
</reference>
<organism evidence="1">
    <name type="scientific">Schizaphis graminum</name>
    <name type="common">Green bug aphid</name>
    <dbReference type="NCBI Taxonomy" id="13262"/>
    <lineage>
        <taxon>Eukaryota</taxon>
        <taxon>Metazoa</taxon>
        <taxon>Ecdysozoa</taxon>
        <taxon>Arthropoda</taxon>
        <taxon>Hexapoda</taxon>
        <taxon>Insecta</taxon>
        <taxon>Pterygota</taxon>
        <taxon>Neoptera</taxon>
        <taxon>Paraneoptera</taxon>
        <taxon>Hemiptera</taxon>
        <taxon>Sternorrhyncha</taxon>
        <taxon>Aphidomorpha</taxon>
        <taxon>Aphidoidea</taxon>
        <taxon>Aphididae</taxon>
        <taxon>Aphidini</taxon>
        <taxon>Schizaphis</taxon>
    </lineage>
</organism>
<dbReference type="EMBL" id="GGMR01007985">
    <property type="protein sequence ID" value="MBY20604.1"/>
    <property type="molecule type" value="Transcribed_RNA"/>
</dbReference>
<gene>
    <name evidence="1" type="ORF">g.60550</name>
</gene>